<keyword evidence="7" id="KW-1185">Reference proteome</keyword>
<dbReference type="InterPro" id="IPR050708">
    <property type="entry name" value="T6SS_VgrG/RHS"/>
</dbReference>
<keyword evidence="3" id="KW-0812">Transmembrane</keyword>
<keyword evidence="1" id="KW-0677">Repeat</keyword>
<dbReference type="Pfam" id="PF05593">
    <property type="entry name" value="RHS_repeat"/>
    <property type="match status" value="1"/>
</dbReference>
<keyword evidence="3" id="KW-0472">Membrane</keyword>
<reference evidence="6 7" key="1">
    <citation type="submission" date="2019-05" db="EMBL/GenBank/DDBJ databases">
        <title>Pseudomonas sp. SC006 isolated from lettuce that can produce HBGAs.</title>
        <authorList>
            <person name="Wang D."/>
            <person name="Liao N."/>
            <person name="Liu D."/>
            <person name="Zhang Z."/>
            <person name="Zou S."/>
        </authorList>
    </citation>
    <scope>NUCLEOTIDE SEQUENCE [LARGE SCALE GENOMIC DNA]</scope>
    <source>
        <strain evidence="6 7">SC006</strain>
    </source>
</reference>
<dbReference type="Proteomes" id="UP000309819">
    <property type="component" value="Unassembled WGS sequence"/>
</dbReference>
<dbReference type="InterPro" id="IPR008727">
    <property type="entry name" value="PAAR_motif"/>
</dbReference>
<feature type="domain" description="Teneurin-like YD-shell" evidence="5">
    <location>
        <begin position="1101"/>
        <end position="1371"/>
    </location>
</feature>
<dbReference type="OrthoDB" id="9816400at2"/>
<dbReference type="CDD" id="cd14740">
    <property type="entry name" value="PAAR_4"/>
    <property type="match status" value="1"/>
</dbReference>
<dbReference type="InterPro" id="IPR031325">
    <property type="entry name" value="RHS_repeat"/>
</dbReference>
<gene>
    <name evidence="6" type="ORF">FEM01_11670</name>
</gene>
<dbReference type="InterPro" id="IPR045351">
    <property type="entry name" value="DUF6531"/>
</dbReference>
<dbReference type="Gene3D" id="2.180.10.10">
    <property type="entry name" value="RHS repeat-associated core"/>
    <property type="match status" value="3"/>
</dbReference>
<dbReference type="Pfam" id="PF25023">
    <property type="entry name" value="TEN_YD-shell"/>
    <property type="match status" value="2"/>
</dbReference>
<dbReference type="PRINTS" id="PR00394">
    <property type="entry name" value="RHSPROTEIN"/>
</dbReference>
<accession>A0A5R8Z7Y4</accession>
<evidence type="ECO:0000313" key="7">
    <source>
        <dbReference type="Proteomes" id="UP000309819"/>
    </source>
</evidence>
<name>A0A5R8Z7Y4_9PSED</name>
<feature type="transmembrane region" description="Helical" evidence="3">
    <location>
        <begin position="30"/>
        <end position="53"/>
    </location>
</feature>
<dbReference type="Pfam" id="PF05488">
    <property type="entry name" value="PAAR_motif"/>
    <property type="match status" value="1"/>
</dbReference>
<dbReference type="InterPro" id="IPR003615">
    <property type="entry name" value="HNH_nuc"/>
</dbReference>
<evidence type="ECO:0000313" key="6">
    <source>
        <dbReference type="EMBL" id="TLP61237.1"/>
    </source>
</evidence>
<sequence length="1538" mass="171430">MDDSLHAARLGDLILHPPLMAELVSTLTEAVVYAAATAAVAAAIGGAVVAVVGTGGAATVLTPLIAGALVGAAAMLPGGEDKSIGEQISDFSNWVGNSMFPPEPYGAIETGSVNTHINGLPAARAAGIVTGASAPEVPAEAPSILENIGSYAMLGASMMLPIIGLAQEINSIFNPPVTTPADPGTQPAELDTVKCSKHPTPNFVAQGSDKVFINGHPAARVGDKSTCDGPIGMTFSPNVRIGGGTVTVRDIHDGKSAAAKIIGIVAGMLLSRRIKSRSRPRNAPRPKTRIPPCKGHPVLVATGSKLLNGSEDLDFSLPGLIPLDWPRRYDSTDERTDGLLGMGWSLPYETRIERIAHPEGGKLWILVDEDGCRIELGRIEPGNALISTLDGVAIFHQDHGITVVEDIYSGQYQVFKTDPLDENRSRLVQLGDRNLNRVELLYDDQGRLHYLVDTFGRTAVRLDHDSLHTQRVQAVWRLDLRPGDRFEVASQQLLVSYGYTGDGQLAQVHDASGQCVRRFTYTEAGYMASQALANGAVHHYEWARFSVPPDGIASGLSLPNDFPPLLEEQPMHQWRVIRHTSESGERYDFEYDLALGLTHISDSLGRRESFQWDLHYTLYRYVDALGNEWQETFQQGQLIASIEPDGSQWSYTYDAIGRLIGSKDPLGRLESIHYGEHWALPLSISSPDGATWRMRYDSHGNVLCETDPLGANTQYRYDSRGQLLAITDAHGHERQLKWNDRGQLLSYQDCSGNTTHYRYTERGELAEAINPRGERTRHRYDVRGYLIESQRPDGRSDHFEVNAGGQLIRHRDPAERITQWNFDASGRLRQRIDPMGQTIDLHYDAYGRLLELSNENNECYRFEWDALDRAISQQNLDGSGHTYDYDARGTITRVVLHPAPGQAHDTAAQIHQLEHDAVGRLLRKHTADGTTEFCYDNADNLLAVTFTDTSGNAQQLSYSYDLNARLLSETSAAGKLAYAYDELGNLQRMTLPDQRQVNLLRYGSGHLHQINLDGRVICDFERDSLHEEVLRTQGRLQTRTRYDRCGRLSQKAIHYSDASNASLALLQKDYRYDAGDNLLNETHTQTLRPGSQHPAVLEQVLGRFHQAGRGNSSHQDVVTYDYGATPRVHAVTRMSPQRNAPIVELYGYDRAGNLLEGYQPKGHARHNQVTVHQNNRYRYDGFGRLAEKRSANGLLQRFEYDAEHRLVRVLQQRGSLHERVEFSYDPLGRRISKCLYRNGHPQPVSRTQFLWQGLRLLQEVQDGKPSLYVYAEPERHEPLARIDGMPGQEVLHFFHTNLAGLPEQLTDENGDTVWHSDYLLWGKSREEWHCPGQNRQQNLRMQGQYLDRETGLHYNTFRYYDPDIGRFTQPDPLGLEGSLNLYAYAPNPLSWIDPLGLSECSLLDRIIHDANKVASPGGQITARQAQILRGNLPVVQRRNATQNRVVRKEFVKTEKALIKQWETNTNRSWPDGATAHHVIPLESGGANKWWNLMPTHGTLPNHSLPGIPGPHAAGGVLRTTIQQGRKALPPKTITDLRL</sequence>
<dbReference type="Pfam" id="PF20148">
    <property type="entry name" value="DUF6531"/>
    <property type="match status" value="1"/>
</dbReference>
<dbReference type="CDD" id="cd14742">
    <property type="entry name" value="PAAR_RHS"/>
    <property type="match status" value="1"/>
</dbReference>
<evidence type="ECO:0000256" key="1">
    <source>
        <dbReference type="ARBA" id="ARBA00022737"/>
    </source>
</evidence>
<organism evidence="6 7">
    <name type="scientific">Pseudomonas mosselii</name>
    <dbReference type="NCBI Taxonomy" id="78327"/>
    <lineage>
        <taxon>Bacteria</taxon>
        <taxon>Pseudomonadati</taxon>
        <taxon>Pseudomonadota</taxon>
        <taxon>Gammaproteobacteria</taxon>
        <taxon>Pseudomonadales</taxon>
        <taxon>Pseudomonadaceae</taxon>
        <taxon>Pseudomonas</taxon>
    </lineage>
</organism>
<dbReference type="PANTHER" id="PTHR32305">
    <property type="match status" value="1"/>
</dbReference>
<dbReference type="InterPro" id="IPR056823">
    <property type="entry name" value="TEN-like_YD-shell"/>
</dbReference>
<dbReference type="Gene3D" id="2.60.200.60">
    <property type="match status" value="1"/>
</dbReference>
<protein>
    <submittedName>
        <fullName evidence="6">Type IV secretion protein Rhs</fullName>
    </submittedName>
</protein>
<feature type="domain" description="DUF6531" evidence="4">
    <location>
        <begin position="295"/>
        <end position="374"/>
    </location>
</feature>
<keyword evidence="3" id="KW-1133">Transmembrane helix</keyword>
<dbReference type="PANTHER" id="PTHR32305:SF15">
    <property type="entry name" value="PROTEIN RHSA-RELATED"/>
    <property type="match status" value="1"/>
</dbReference>
<dbReference type="CDD" id="cd00085">
    <property type="entry name" value="HNHc"/>
    <property type="match status" value="1"/>
</dbReference>
<dbReference type="InterPro" id="IPR022385">
    <property type="entry name" value="Rhs_assc_core"/>
</dbReference>
<feature type="transmembrane region" description="Helical" evidence="3">
    <location>
        <begin position="60"/>
        <end position="79"/>
    </location>
</feature>
<comment type="caution">
    <text evidence="6">The sequence shown here is derived from an EMBL/GenBank/DDBJ whole genome shotgun (WGS) entry which is preliminary data.</text>
</comment>
<dbReference type="InterPro" id="IPR006530">
    <property type="entry name" value="YD"/>
</dbReference>
<evidence type="ECO:0000256" key="3">
    <source>
        <dbReference type="SAM" id="Phobius"/>
    </source>
</evidence>
<dbReference type="RefSeq" id="WP_138219589.1">
    <property type="nucleotide sequence ID" value="NZ_VAUO01000004.1"/>
</dbReference>
<evidence type="ECO:0000259" key="5">
    <source>
        <dbReference type="Pfam" id="PF25023"/>
    </source>
</evidence>
<dbReference type="EMBL" id="VAUO01000004">
    <property type="protein sequence ID" value="TLP61237.1"/>
    <property type="molecule type" value="Genomic_DNA"/>
</dbReference>
<proteinExistence type="predicted"/>
<dbReference type="NCBIfam" id="TIGR01643">
    <property type="entry name" value="YD_repeat_2x"/>
    <property type="match status" value="9"/>
</dbReference>
<feature type="compositionally biased region" description="Basic residues" evidence="2">
    <location>
        <begin position="275"/>
        <end position="288"/>
    </location>
</feature>
<evidence type="ECO:0000259" key="4">
    <source>
        <dbReference type="Pfam" id="PF20148"/>
    </source>
</evidence>
<dbReference type="NCBIfam" id="TIGR03696">
    <property type="entry name" value="Rhs_assc_core"/>
    <property type="match status" value="1"/>
</dbReference>
<dbReference type="SUPFAM" id="SSF69304">
    <property type="entry name" value="Tricorn protease N-terminal domain"/>
    <property type="match status" value="1"/>
</dbReference>
<evidence type="ECO:0000256" key="2">
    <source>
        <dbReference type="SAM" id="MobiDB-lite"/>
    </source>
</evidence>
<feature type="domain" description="Teneurin-like YD-shell" evidence="5">
    <location>
        <begin position="712"/>
        <end position="839"/>
    </location>
</feature>
<feature type="region of interest" description="Disordered" evidence="2">
    <location>
        <begin position="275"/>
        <end position="294"/>
    </location>
</feature>